<keyword evidence="6" id="KW-0472">Membrane</keyword>
<name>A0A839US14_9GAMM</name>
<keyword evidence="6" id="KW-0812">Transmembrane</keyword>
<dbReference type="GO" id="GO:0006310">
    <property type="term" value="P:DNA recombination"/>
    <property type="evidence" value="ECO:0007669"/>
    <property type="project" value="UniProtKB-KW"/>
</dbReference>
<protein>
    <submittedName>
        <fullName evidence="7">DNA recombination protein RmuC</fullName>
    </submittedName>
</protein>
<dbReference type="Proteomes" id="UP000559987">
    <property type="component" value="Unassembled WGS sequence"/>
</dbReference>
<comment type="similarity">
    <text evidence="2">Belongs to the RmuC family.</text>
</comment>
<dbReference type="Pfam" id="PF02646">
    <property type="entry name" value="RmuC"/>
    <property type="match status" value="1"/>
</dbReference>
<sequence length="516" mass="58691">MLIDTGLLTWALGGFLLALFVLVPLHFWLIKQRADRILAAEQLARSVLESEFKLAEHERLSQINHLEQQLTLAQNSVDEHAAALSEARVQLSEAREGRATALERVAGMDSLRLEHQTARKELVELREQNSQLKTELEQQQLRMKEQLSLLQDAKLSLTKEFENTANKIFDDKQQRFNVHSKDLLESTLTPLRQQLGDFRKRVDDVYSQEAAERNKLVGQVTELAKQTQKISQDAINLTNALKGDSKAQGNWGEVVLERLLEESGLQKGREYETQVSLKSEAGNRRNPDVIIRLPENKDIIIDAKVSLLDYERYCSADNDLERAKYLRAHINSMRSHISGLSFKDYENLEGIRTLDFVFIFVPIEAAFMLALQEEPALFRDAYDKHIILVSPTTLLATLRTVENIWRYEKQNRNAEKIAAQAGGLYDQFVLMLEAFDDVGKAIGRTQDAYDKARNRLKSGRGNLIKRVEDIRKLGAKTKKQLRGDLVDAALDEADLTLLEDDADVEVSSDVALLDER</sequence>
<dbReference type="InterPro" id="IPR003798">
    <property type="entry name" value="DNA_recombination_RmuC"/>
</dbReference>
<dbReference type="EMBL" id="JACHXZ010000002">
    <property type="protein sequence ID" value="MBB3168187.1"/>
    <property type="molecule type" value="Genomic_DNA"/>
</dbReference>
<reference evidence="7 8" key="1">
    <citation type="submission" date="2020-08" db="EMBL/GenBank/DDBJ databases">
        <title>Genomic Encyclopedia of Type Strains, Phase III (KMG-III): the genomes of soil and plant-associated and newly described type strains.</title>
        <authorList>
            <person name="Whitman W."/>
        </authorList>
    </citation>
    <scope>NUCLEOTIDE SEQUENCE [LARGE SCALE GENOMIC DNA]</scope>
    <source>
        <strain evidence="7 8">CECT 8571</strain>
    </source>
</reference>
<dbReference type="PANTHER" id="PTHR30563:SF0">
    <property type="entry name" value="DNA RECOMBINATION PROTEIN RMUC"/>
    <property type="match status" value="1"/>
</dbReference>
<dbReference type="RefSeq" id="WP_246341209.1">
    <property type="nucleotide sequence ID" value="NZ_JACHXZ010000002.1"/>
</dbReference>
<evidence type="ECO:0000256" key="6">
    <source>
        <dbReference type="SAM" id="Phobius"/>
    </source>
</evidence>
<keyword evidence="3 5" id="KW-0175">Coiled coil</keyword>
<evidence type="ECO:0000256" key="1">
    <source>
        <dbReference type="ARBA" id="ARBA00003416"/>
    </source>
</evidence>
<evidence type="ECO:0000313" key="8">
    <source>
        <dbReference type="Proteomes" id="UP000559987"/>
    </source>
</evidence>
<evidence type="ECO:0000256" key="3">
    <source>
        <dbReference type="ARBA" id="ARBA00023054"/>
    </source>
</evidence>
<accession>A0A839US14</accession>
<organism evidence="7 8">
    <name type="scientific">Simiduia aestuariiviva</name>
    <dbReference type="NCBI Taxonomy" id="1510459"/>
    <lineage>
        <taxon>Bacteria</taxon>
        <taxon>Pseudomonadati</taxon>
        <taxon>Pseudomonadota</taxon>
        <taxon>Gammaproteobacteria</taxon>
        <taxon>Cellvibrionales</taxon>
        <taxon>Cellvibrionaceae</taxon>
        <taxon>Simiduia</taxon>
    </lineage>
</organism>
<feature type="coiled-coil region" evidence="5">
    <location>
        <begin position="108"/>
        <end position="153"/>
    </location>
</feature>
<keyword evidence="6" id="KW-1133">Transmembrane helix</keyword>
<feature type="transmembrane region" description="Helical" evidence="6">
    <location>
        <begin position="7"/>
        <end position="29"/>
    </location>
</feature>
<proteinExistence type="inferred from homology"/>
<dbReference type="PANTHER" id="PTHR30563">
    <property type="entry name" value="DNA RECOMBINATION PROTEIN RMUC"/>
    <property type="match status" value="1"/>
</dbReference>
<evidence type="ECO:0000313" key="7">
    <source>
        <dbReference type="EMBL" id="MBB3168187.1"/>
    </source>
</evidence>
<gene>
    <name evidence="7" type="ORF">FHS30_001371</name>
</gene>
<dbReference type="AlphaFoldDB" id="A0A839US14"/>
<keyword evidence="4" id="KW-0233">DNA recombination</keyword>
<evidence type="ECO:0000256" key="5">
    <source>
        <dbReference type="SAM" id="Coils"/>
    </source>
</evidence>
<evidence type="ECO:0000256" key="2">
    <source>
        <dbReference type="ARBA" id="ARBA00009840"/>
    </source>
</evidence>
<keyword evidence="8" id="KW-1185">Reference proteome</keyword>
<comment type="caution">
    <text evidence="7">The sequence shown here is derived from an EMBL/GenBank/DDBJ whole genome shotgun (WGS) entry which is preliminary data.</text>
</comment>
<evidence type="ECO:0000256" key="4">
    <source>
        <dbReference type="ARBA" id="ARBA00023172"/>
    </source>
</evidence>
<comment type="function">
    <text evidence="1">Involved in DNA recombination.</text>
</comment>